<proteinExistence type="predicted"/>
<evidence type="ECO:0000313" key="4">
    <source>
        <dbReference type="Proteomes" id="UP001152795"/>
    </source>
</evidence>
<keyword evidence="4" id="KW-1185">Reference proteome</keyword>
<reference evidence="3" key="1">
    <citation type="submission" date="2020-04" db="EMBL/GenBank/DDBJ databases">
        <authorList>
            <person name="Alioto T."/>
            <person name="Alioto T."/>
            <person name="Gomez Garrido J."/>
        </authorList>
    </citation>
    <scope>NUCLEOTIDE SEQUENCE</scope>
    <source>
        <strain evidence="3">A484AB</strain>
    </source>
</reference>
<comment type="caution">
    <text evidence="3">The sequence shown here is derived from an EMBL/GenBank/DDBJ whole genome shotgun (WGS) entry which is preliminary data.</text>
</comment>
<protein>
    <submittedName>
        <fullName evidence="3">Uncharacterized protein</fullName>
    </submittedName>
</protein>
<sequence length="188" mass="21823">MEGRYNEGITFLDRTEEHWTRGEMLACHNYWHWALYHIEKGDHGVAVDIYDKQISQRCKSGAMLDLVDGSSLLYRLQLEGINVKDKWREMQQLWGDGHSDDHILVFNDLHLLMCTLGSKENDETATIMQSMKDFIWERQGTNSDVTKEVGLKMCEAFEYFDKEDYAKSTELLAPLKYKFVKVGGSNAQ</sequence>
<keyword evidence="1" id="KW-0677">Repeat</keyword>
<dbReference type="PANTHER" id="PTHR16263:SF4">
    <property type="entry name" value="TETRATRICOPEPTIDE REPEAT PROTEIN 38"/>
    <property type="match status" value="1"/>
</dbReference>
<dbReference type="AlphaFoldDB" id="A0A6S7HQ78"/>
<evidence type="ECO:0000313" key="3">
    <source>
        <dbReference type="EMBL" id="CAB4006579.1"/>
    </source>
</evidence>
<dbReference type="OrthoDB" id="1427555at2759"/>
<keyword evidence="2" id="KW-0802">TPR repeat</keyword>
<organism evidence="3 4">
    <name type="scientific">Paramuricea clavata</name>
    <name type="common">Red gorgonian</name>
    <name type="synonym">Violescent sea-whip</name>
    <dbReference type="NCBI Taxonomy" id="317549"/>
    <lineage>
        <taxon>Eukaryota</taxon>
        <taxon>Metazoa</taxon>
        <taxon>Cnidaria</taxon>
        <taxon>Anthozoa</taxon>
        <taxon>Octocorallia</taxon>
        <taxon>Malacalcyonacea</taxon>
        <taxon>Plexauridae</taxon>
        <taxon>Paramuricea</taxon>
    </lineage>
</organism>
<evidence type="ECO:0000256" key="1">
    <source>
        <dbReference type="ARBA" id="ARBA00022737"/>
    </source>
</evidence>
<dbReference type="InterPro" id="IPR033891">
    <property type="entry name" value="TTC38"/>
</dbReference>
<evidence type="ECO:0000256" key="2">
    <source>
        <dbReference type="ARBA" id="ARBA00022803"/>
    </source>
</evidence>
<accession>A0A6S7HQ78</accession>
<gene>
    <name evidence="3" type="ORF">PACLA_8A021703</name>
</gene>
<dbReference type="Proteomes" id="UP001152795">
    <property type="component" value="Unassembled WGS sequence"/>
</dbReference>
<name>A0A6S7HQ78_PARCT</name>
<dbReference type="EMBL" id="CACRXK020005547">
    <property type="protein sequence ID" value="CAB4006579.1"/>
    <property type="molecule type" value="Genomic_DNA"/>
</dbReference>
<dbReference type="PANTHER" id="PTHR16263">
    <property type="entry name" value="TETRATRICOPEPTIDE REPEAT PROTEIN 38"/>
    <property type="match status" value="1"/>
</dbReference>
<feature type="non-terminal residue" evidence="3">
    <location>
        <position position="1"/>
    </location>
</feature>